<name>A0A0W0S2U9_LEGBO</name>
<dbReference type="STRING" id="447.Lboz_0060"/>
<dbReference type="EMBL" id="LNXU01000001">
    <property type="protein sequence ID" value="KTC77772.1"/>
    <property type="molecule type" value="Genomic_DNA"/>
</dbReference>
<sequence length="50" mass="5591">MSKIFSTFCGVDVATDKIIVQLPQDRKSIIGFIKKNFEQPNETPGCPGKY</sequence>
<evidence type="ECO:0000313" key="2">
    <source>
        <dbReference type="Proteomes" id="UP000054695"/>
    </source>
</evidence>
<organism evidence="1 2">
    <name type="scientific">Legionella bozemanae</name>
    <name type="common">Fluoribacter bozemanae</name>
    <dbReference type="NCBI Taxonomy" id="447"/>
    <lineage>
        <taxon>Bacteria</taxon>
        <taxon>Pseudomonadati</taxon>
        <taxon>Pseudomonadota</taxon>
        <taxon>Gammaproteobacteria</taxon>
        <taxon>Legionellales</taxon>
        <taxon>Legionellaceae</taxon>
        <taxon>Legionella</taxon>
    </lineage>
</organism>
<reference evidence="1 2" key="1">
    <citation type="submission" date="2015-11" db="EMBL/GenBank/DDBJ databases">
        <title>Genomic analysis of 38 Legionella species identifies large and diverse effector repertoires.</title>
        <authorList>
            <person name="Burstein D."/>
            <person name="Amaro F."/>
            <person name="Zusman T."/>
            <person name="Lifshitz Z."/>
            <person name="Cohen O."/>
            <person name="Gilbert J.A."/>
            <person name="Pupko T."/>
            <person name="Shuman H.A."/>
            <person name="Segal G."/>
        </authorList>
    </citation>
    <scope>NUCLEOTIDE SEQUENCE [LARGE SCALE GENOMIC DNA]</scope>
    <source>
        <strain evidence="1 2">WIGA</strain>
    </source>
</reference>
<proteinExistence type="predicted"/>
<keyword evidence="2" id="KW-1185">Reference proteome</keyword>
<dbReference type="RefSeq" id="WP_154669267.1">
    <property type="nucleotide sequence ID" value="NZ_CAAAIY010000069.1"/>
</dbReference>
<gene>
    <name evidence="1" type="ORF">Lboz_0060</name>
</gene>
<accession>A0A0W0S2U9</accession>
<dbReference type="Proteomes" id="UP000054695">
    <property type="component" value="Unassembled WGS sequence"/>
</dbReference>
<evidence type="ECO:0000313" key="1">
    <source>
        <dbReference type="EMBL" id="KTC77772.1"/>
    </source>
</evidence>
<protein>
    <submittedName>
        <fullName evidence="1">Uncharacterized protein</fullName>
    </submittedName>
</protein>
<dbReference type="AlphaFoldDB" id="A0A0W0S2U9"/>
<comment type="caution">
    <text evidence="1">The sequence shown here is derived from an EMBL/GenBank/DDBJ whole genome shotgun (WGS) entry which is preliminary data.</text>
</comment>